<gene>
    <name evidence="1" type="ORF">BCD95_000366</name>
</gene>
<dbReference type="EMBL" id="JABTDW010000001">
    <property type="protein sequence ID" value="NSB12107.1"/>
    <property type="molecule type" value="Genomic_DNA"/>
</dbReference>
<evidence type="ECO:0008006" key="3">
    <source>
        <dbReference type="Google" id="ProtNLM"/>
    </source>
</evidence>
<dbReference type="Proteomes" id="UP000822184">
    <property type="component" value="Unassembled WGS sequence"/>
</dbReference>
<sequence length="161" mass="19248">MEQTINKTSNMEEYRRAYYSCNKITMLENAQRWREANSGKYIYFIVNEDGASIYTGSYLDRPIVERISFHLHGHSNLHMDAMELQEKYQMSTVLFKNFKEYGLNKQDIHFLENYYKTEFVNVLGNNKVRFNEDELSMTKEELIQLAESVPYEEFDIDKYLA</sequence>
<protein>
    <recommendedName>
        <fullName evidence="3">GIY-YIG domain-containing protein</fullName>
    </recommendedName>
</protein>
<organism evidence="1 2">
    <name type="scientific">Clostridium beijerinckii</name>
    <name type="common">Clostridium MP</name>
    <dbReference type="NCBI Taxonomy" id="1520"/>
    <lineage>
        <taxon>Bacteria</taxon>
        <taxon>Bacillati</taxon>
        <taxon>Bacillota</taxon>
        <taxon>Clostridia</taxon>
        <taxon>Eubacteriales</taxon>
        <taxon>Clostridiaceae</taxon>
        <taxon>Clostridium</taxon>
    </lineage>
</organism>
<evidence type="ECO:0000313" key="1">
    <source>
        <dbReference type="EMBL" id="NSB12107.1"/>
    </source>
</evidence>
<name>A0AAE5H041_CLOBE</name>
<dbReference type="RefSeq" id="WP_143755295.1">
    <property type="nucleotide sequence ID" value="NZ_JABTDW010000001.1"/>
</dbReference>
<proteinExistence type="predicted"/>
<dbReference type="SUPFAM" id="SSF82771">
    <property type="entry name" value="GIY-YIG endonuclease"/>
    <property type="match status" value="1"/>
</dbReference>
<comment type="caution">
    <text evidence="1">The sequence shown here is derived from an EMBL/GenBank/DDBJ whole genome shotgun (WGS) entry which is preliminary data.</text>
</comment>
<reference evidence="1" key="1">
    <citation type="submission" date="2020-06" db="EMBL/GenBank/DDBJ databases">
        <title>Genomic insights into acetone-butanol-ethanol (ABE) fermentation by sequencing solventogenic clostridia strains.</title>
        <authorList>
            <person name="Brown S."/>
        </authorList>
    </citation>
    <scope>NUCLEOTIDE SEQUENCE</scope>
    <source>
        <strain evidence="1">DJ123</strain>
    </source>
</reference>
<dbReference type="InterPro" id="IPR035901">
    <property type="entry name" value="GIY-YIG_endonuc_sf"/>
</dbReference>
<dbReference type="AlphaFoldDB" id="A0AAE5H041"/>
<accession>A0AAE5H041</accession>
<evidence type="ECO:0000313" key="2">
    <source>
        <dbReference type="Proteomes" id="UP000822184"/>
    </source>
</evidence>